<accession>A0A160DXE7</accession>
<dbReference type="KEGG" id="dko:I596_3396"/>
<gene>
    <name evidence="1" type="ORF">I596_3396</name>
</gene>
<organism evidence="1 2">
    <name type="scientific">Dokdonella koreensis DS-123</name>
    <dbReference type="NCBI Taxonomy" id="1300342"/>
    <lineage>
        <taxon>Bacteria</taxon>
        <taxon>Pseudomonadati</taxon>
        <taxon>Pseudomonadota</taxon>
        <taxon>Gammaproteobacteria</taxon>
        <taxon>Lysobacterales</taxon>
        <taxon>Rhodanobacteraceae</taxon>
        <taxon>Dokdonella</taxon>
    </lineage>
</organism>
<evidence type="ECO:0000313" key="2">
    <source>
        <dbReference type="Proteomes" id="UP000076830"/>
    </source>
</evidence>
<name>A0A160DXE7_9GAMM</name>
<evidence type="ECO:0000313" key="1">
    <source>
        <dbReference type="EMBL" id="ANB19385.1"/>
    </source>
</evidence>
<dbReference type="Proteomes" id="UP000076830">
    <property type="component" value="Chromosome"/>
</dbReference>
<dbReference type="EMBL" id="CP015249">
    <property type="protein sequence ID" value="ANB19385.1"/>
    <property type="molecule type" value="Genomic_DNA"/>
</dbReference>
<protein>
    <submittedName>
        <fullName evidence="1">Uncharacterized protein</fullName>
    </submittedName>
</protein>
<dbReference type="AlphaFoldDB" id="A0A160DXE7"/>
<keyword evidence="2" id="KW-1185">Reference proteome</keyword>
<dbReference type="STRING" id="1300342.I596_3396"/>
<reference evidence="1 2" key="1">
    <citation type="submission" date="2016-04" db="EMBL/GenBank/DDBJ databases">
        <title>Complete genome sequence of Dokdonella koreensis DS-123T.</title>
        <authorList>
            <person name="Kim J.F."/>
            <person name="Lee H."/>
            <person name="Kwak M.-J."/>
        </authorList>
    </citation>
    <scope>NUCLEOTIDE SEQUENCE [LARGE SCALE GENOMIC DNA]</scope>
    <source>
        <strain evidence="1 2">DS-123</strain>
    </source>
</reference>
<sequence length="59" mass="6088">MAPRAVGSVPGRGNGPYRHHPACMPAIEPAIGPGSRKASRPGGGACHRCWPFLAAPAMR</sequence>
<proteinExistence type="predicted"/>